<gene>
    <name evidence="1" type="ORF">ASPZODRAFT_577004</name>
</gene>
<protein>
    <submittedName>
        <fullName evidence="1">Uncharacterized protein</fullName>
    </submittedName>
</protein>
<dbReference type="RefSeq" id="XP_022579864.1">
    <property type="nucleotide sequence ID" value="XM_022728701.1"/>
</dbReference>
<accession>A0A1L9SE84</accession>
<dbReference type="GeneID" id="34615165"/>
<dbReference type="VEuPathDB" id="FungiDB:ASPZODRAFT_577004"/>
<keyword evidence="2" id="KW-1185">Reference proteome</keyword>
<organism evidence="1 2">
    <name type="scientific">Penicilliopsis zonata CBS 506.65</name>
    <dbReference type="NCBI Taxonomy" id="1073090"/>
    <lineage>
        <taxon>Eukaryota</taxon>
        <taxon>Fungi</taxon>
        <taxon>Dikarya</taxon>
        <taxon>Ascomycota</taxon>
        <taxon>Pezizomycotina</taxon>
        <taxon>Eurotiomycetes</taxon>
        <taxon>Eurotiomycetidae</taxon>
        <taxon>Eurotiales</taxon>
        <taxon>Aspergillaceae</taxon>
        <taxon>Penicilliopsis</taxon>
    </lineage>
</organism>
<sequence length="93" mass="10954">MERLIATIFDYIHDIAKVRPFVLRIDLEVILMQMGIEMMTWMNHCVETEQKKDHYVMQGRLEHELWVMITNLEAPNTISGDLGPWPPRSLSTK</sequence>
<proteinExistence type="predicted"/>
<evidence type="ECO:0000313" key="2">
    <source>
        <dbReference type="Proteomes" id="UP000184188"/>
    </source>
</evidence>
<dbReference type="Proteomes" id="UP000184188">
    <property type="component" value="Unassembled WGS sequence"/>
</dbReference>
<name>A0A1L9SE84_9EURO</name>
<dbReference type="EMBL" id="KV878345">
    <property type="protein sequence ID" value="OJJ45354.1"/>
    <property type="molecule type" value="Genomic_DNA"/>
</dbReference>
<reference evidence="2" key="1">
    <citation type="journal article" date="2017" name="Genome Biol.">
        <title>Comparative genomics reveals high biological diversity and specific adaptations in the industrially and medically important fungal genus Aspergillus.</title>
        <authorList>
            <person name="de Vries R.P."/>
            <person name="Riley R."/>
            <person name="Wiebenga A."/>
            <person name="Aguilar-Osorio G."/>
            <person name="Amillis S."/>
            <person name="Uchima C.A."/>
            <person name="Anderluh G."/>
            <person name="Asadollahi M."/>
            <person name="Askin M."/>
            <person name="Barry K."/>
            <person name="Battaglia E."/>
            <person name="Bayram O."/>
            <person name="Benocci T."/>
            <person name="Braus-Stromeyer S.A."/>
            <person name="Caldana C."/>
            <person name="Canovas D."/>
            <person name="Cerqueira G.C."/>
            <person name="Chen F."/>
            <person name="Chen W."/>
            <person name="Choi C."/>
            <person name="Clum A."/>
            <person name="Dos Santos R.A."/>
            <person name="Damasio A.R."/>
            <person name="Diallinas G."/>
            <person name="Emri T."/>
            <person name="Fekete E."/>
            <person name="Flipphi M."/>
            <person name="Freyberg S."/>
            <person name="Gallo A."/>
            <person name="Gournas C."/>
            <person name="Habgood R."/>
            <person name="Hainaut M."/>
            <person name="Harispe M.L."/>
            <person name="Henrissat B."/>
            <person name="Hilden K.S."/>
            <person name="Hope R."/>
            <person name="Hossain A."/>
            <person name="Karabika E."/>
            <person name="Karaffa L."/>
            <person name="Karanyi Z."/>
            <person name="Krasevec N."/>
            <person name="Kuo A."/>
            <person name="Kusch H."/>
            <person name="LaButti K."/>
            <person name="Lagendijk E.L."/>
            <person name="Lapidus A."/>
            <person name="Levasseur A."/>
            <person name="Lindquist E."/>
            <person name="Lipzen A."/>
            <person name="Logrieco A.F."/>
            <person name="MacCabe A."/>
            <person name="Maekelae M.R."/>
            <person name="Malavazi I."/>
            <person name="Melin P."/>
            <person name="Meyer V."/>
            <person name="Mielnichuk N."/>
            <person name="Miskei M."/>
            <person name="Molnar A.P."/>
            <person name="Mule G."/>
            <person name="Ngan C.Y."/>
            <person name="Orejas M."/>
            <person name="Orosz E."/>
            <person name="Ouedraogo J.P."/>
            <person name="Overkamp K.M."/>
            <person name="Park H.-S."/>
            <person name="Perrone G."/>
            <person name="Piumi F."/>
            <person name="Punt P.J."/>
            <person name="Ram A.F."/>
            <person name="Ramon A."/>
            <person name="Rauscher S."/>
            <person name="Record E."/>
            <person name="Riano-Pachon D.M."/>
            <person name="Robert V."/>
            <person name="Roehrig J."/>
            <person name="Ruller R."/>
            <person name="Salamov A."/>
            <person name="Salih N.S."/>
            <person name="Samson R.A."/>
            <person name="Sandor E."/>
            <person name="Sanguinetti M."/>
            <person name="Schuetze T."/>
            <person name="Sepcic K."/>
            <person name="Shelest E."/>
            <person name="Sherlock G."/>
            <person name="Sophianopoulou V."/>
            <person name="Squina F.M."/>
            <person name="Sun H."/>
            <person name="Susca A."/>
            <person name="Todd R.B."/>
            <person name="Tsang A."/>
            <person name="Unkles S.E."/>
            <person name="van de Wiele N."/>
            <person name="van Rossen-Uffink D."/>
            <person name="Oliveira J.V."/>
            <person name="Vesth T.C."/>
            <person name="Visser J."/>
            <person name="Yu J.-H."/>
            <person name="Zhou M."/>
            <person name="Andersen M.R."/>
            <person name="Archer D.B."/>
            <person name="Baker S.E."/>
            <person name="Benoit I."/>
            <person name="Brakhage A.A."/>
            <person name="Braus G.H."/>
            <person name="Fischer R."/>
            <person name="Frisvad J.C."/>
            <person name="Goldman G.H."/>
            <person name="Houbraken J."/>
            <person name="Oakley B."/>
            <person name="Pocsi I."/>
            <person name="Scazzocchio C."/>
            <person name="Seiboth B."/>
            <person name="vanKuyk P.A."/>
            <person name="Wortman J."/>
            <person name="Dyer P.S."/>
            <person name="Grigoriev I.V."/>
        </authorList>
    </citation>
    <scope>NUCLEOTIDE SEQUENCE [LARGE SCALE GENOMIC DNA]</scope>
    <source>
        <strain evidence="2">CBS 506.65</strain>
    </source>
</reference>
<dbReference type="AlphaFoldDB" id="A0A1L9SE84"/>
<evidence type="ECO:0000313" key="1">
    <source>
        <dbReference type="EMBL" id="OJJ45354.1"/>
    </source>
</evidence>